<dbReference type="PROSITE" id="PS00383">
    <property type="entry name" value="TYR_PHOSPHATASE_1"/>
    <property type="match status" value="1"/>
</dbReference>
<dbReference type="InterPro" id="IPR000387">
    <property type="entry name" value="Tyr_Pase_dom"/>
</dbReference>
<dbReference type="Gene3D" id="3.90.190.10">
    <property type="entry name" value="Protein tyrosine phosphatase superfamily"/>
    <property type="match status" value="1"/>
</dbReference>
<comment type="caution">
    <text evidence="2">The sequence shown here is derived from an EMBL/GenBank/DDBJ whole genome shotgun (WGS) entry which is preliminary data.</text>
</comment>
<name>A0A836CD53_9STRA</name>
<gene>
    <name evidence="2" type="ORF">JKP88DRAFT_256001</name>
</gene>
<sequence length="828" mass="89993">HSAARNIRERIADRGALVWTAPDSWPENFGGYDVHHLGDSRSLMRESAEMANCVADFEQACAEGHYRIASLRPRSGYGLARCSAVIAYEGNGLWRRDRDPSRPREWPNVTGSTMNALPAIAISTLSRAAKDAAAFGATKVLSIVDPEDTAPPMPADVGHLVLRLLDVEDIVGCCCYAPSGEHIAQIIAFAGTLTPEDRCLVHCHAGISRSPAAVLILVAALTGSAAEAMIALRALEPGVVYDPNSLMLDLADRQLRLNPSLADAIAPLRAAIQLDFNKLSRPKTEAERLADEQRWLADQRARDTAKREENSRKSISLTVEEIHPRATTSGDRVISIYGKDGNGRQAKAEFWVPDCYERGTAHRIENEIAVGSTYTMHGYWKPFNRPGKDTIFTFQAQKIDGITLEAPAFEQPDRSGPYAGVSAAEFSDFIDREAQTRLTLGGPDAISFAFGNYPDSLGSLAPKMAAQVEAAVRYENGGIVITEDQERLARIAALTQEAFLERPAHSGPGPLTAEYGLIWDKNSKLENALGAAHIAAVAAQEVARAGFEVPYEDLDLSKVAAISTQEKAIAEPIKVFFGGPDVWDAVESLEGQHQPRSDQAKALVAFSDAAKQEQWERKDGHRPQLTGQTVTGAAALVNTVDVFPSNSRMKIEFDAAKVANLKSTTDPAVTAIFDRAVADTARQISIEVARSGPAGLGRHKRPPILGEAFDTRSMEDEDIIRAYVSELEHYRPRGYRDLANAGEDMASALERCDLHLLDGSKPGRRRTTLVGFWIDVPAAQEEADIRLPAGDSVPRGFSGMAVFVNDHGNVDALRYSRGRATRTLFSVV</sequence>
<keyword evidence="3" id="KW-1185">Reference proteome</keyword>
<protein>
    <recommendedName>
        <fullName evidence="1">Tyrosine specific protein phosphatases domain-containing protein</fullName>
    </recommendedName>
</protein>
<dbReference type="InterPro" id="IPR016130">
    <property type="entry name" value="Tyr_Pase_AS"/>
</dbReference>
<dbReference type="InterPro" id="IPR029021">
    <property type="entry name" value="Prot-tyrosine_phosphatase-like"/>
</dbReference>
<feature type="domain" description="Tyrosine specific protein phosphatases" evidence="1">
    <location>
        <begin position="200"/>
        <end position="247"/>
    </location>
</feature>
<evidence type="ECO:0000313" key="2">
    <source>
        <dbReference type="EMBL" id="KAG5182050.1"/>
    </source>
</evidence>
<proteinExistence type="predicted"/>
<organism evidence="2 3">
    <name type="scientific">Tribonema minus</name>
    <dbReference type="NCBI Taxonomy" id="303371"/>
    <lineage>
        <taxon>Eukaryota</taxon>
        <taxon>Sar</taxon>
        <taxon>Stramenopiles</taxon>
        <taxon>Ochrophyta</taxon>
        <taxon>PX clade</taxon>
        <taxon>Xanthophyceae</taxon>
        <taxon>Tribonematales</taxon>
        <taxon>Tribonemataceae</taxon>
        <taxon>Tribonema</taxon>
    </lineage>
</organism>
<evidence type="ECO:0000313" key="3">
    <source>
        <dbReference type="Proteomes" id="UP000664859"/>
    </source>
</evidence>
<dbReference type="PROSITE" id="PS50056">
    <property type="entry name" value="TYR_PHOSPHATASE_2"/>
    <property type="match status" value="1"/>
</dbReference>
<dbReference type="SUPFAM" id="SSF52799">
    <property type="entry name" value="(Phosphotyrosine protein) phosphatases II"/>
    <property type="match status" value="1"/>
</dbReference>
<dbReference type="EMBL" id="JAFCMP010000277">
    <property type="protein sequence ID" value="KAG5182050.1"/>
    <property type="molecule type" value="Genomic_DNA"/>
</dbReference>
<evidence type="ECO:0000259" key="1">
    <source>
        <dbReference type="PROSITE" id="PS50056"/>
    </source>
</evidence>
<feature type="non-terminal residue" evidence="2">
    <location>
        <position position="828"/>
    </location>
</feature>
<accession>A0A836CD53</accession>
<reference evidence="2" key="1">
    <citation type="submission" date="2021-02" db="EMBL/GenBank/DDBJ databases">
        <title>First Annotated Genome of the Yellow-green Alga Tribonema minus.</title>
        <authorList>
            <person name="Mahan K.M."/>
        </authorList>
    </citation>
    <scope>NUCLEOTIDE SEQUENCE</scope>
    <source>
        <strain evidence="2">UTEX B ZZ1240</strain>
    </source>
</reference>
<dbReference type="AlphaFoldDB" id="A0A836CD53"/>
<dbReference type="Proteomes" id="UP000664859">
    <property type="component" value="Unassembled WGS sequence"/>
</dbReference>